<comment type="caution">
    <text evidence="1">The sequence shown here is derived from an EMBL/GenBank/DDBJ whole genome shotgun (WGS) entry which is preliminary data.</text>
</comment>
<accession>A0ABR6VHL1</accession>
<organism evidence="1 2">
    <name type="scientific">Megasphaera hominis</name>
    <dbReference type="NCBI Taxonomy" id="159836"/>
    <lineage>
        <taxon>Bacteria</taxon>
        <taxon>Bacillati</taxon>
        <taxon>Bacillota</taxon>
        <taxon>Negativicutes</taxon>
        <taxon>Veillonellales</taxon>
        <taxon>Veillonellaceae</taxon>
        <taxon>Megasphaera</taxon>
    </lineage>
</organism>
<dbReference type="Proteomes" id="UP000606870">
    <property type="component" value="Unassembled WGS sequence"/>
</dbReference>
<protein>
    <submittedName>
        <fullName evidence="1">Uncharacterized protein</fullName>
    </submittedName>
</protein>
<keyword evidence="2" id="KW-1185">Reference proteome</keyword>
<proteinExistence type="predicted"/>
<evidence type="ECO:0000313" key="2">
    <source>
        <dbReference type="Proteomes" id="UP000606870"/>
    </source>
</evidence>
<dbReference type="EMBL" id="JACOGK010000014">
    <property type="protein sequence ID" value="MBC3536793.1"/>
    <property type="molecule type" value="Genomic_DNA"/>
</dbReference>
<name>A0ABR6VHL1_9FIRM</name>
<gene>
    <name evidence="1" type="ORF">H8J70_05980</name>
</gene>
<reference evidence="1 2" key="1">
    <citation type="submission" date="2020-08" db="EMBL/GenBank/DDBJ databases">
        <authorList>
            <person name="Liu C."/>
            <person name="Sun Q."/>
        </authorList>
    </citation>
    <scope>NUCLEOTIDE SEQUENCE [LARGE SCALE GENOMIC DNA]</scope>
    <source>
        <strain evidence="1 2">NSJ-59</strain>
    </source>
</reference>
<sequence length="117" mass="13966">MTQRTELEAQKYKEELRQLREQTLYDFIQTQITLAYTNPKLVEAEKRIFSILREHLNEEALREFTHLDDIYISILVKAIYAGALRDSLKHFDTFQILDNSQSIEQTLEDINTPFDIW</sequence>
<dbReference type="RefSeq" id="WP_186502950.1">
    <property type="nucleotide sequence ID" value="NZ_JACOGK010000014.1"/>
</dbReference>
<evidence type="ECO:0000313" key="1">
    <source>
        <dbReference type="EMBL" id="MBC3536793.1"/>
    </source>
</evidence>